<dbReference type="EMBL" id="SIRE01000027">
    <property type="protein sequence ID" value="TBL71189.1"/>
    <property type="molecule type" value="Genomic_DNA"/>
</dbReference>
<dbReference type="Proteomes" id="UP000293142">
    <property type="component" value="Unassembled WGS sequence"/>
</dbReference>
<keyword evidence="3" id="KW-1185">Reference proteome</keyword>
<protein>
    <submittedName>
        <fullName evidence="2">Class I SAM-dependent methyltransferase</fullName>
    </submittedName>
</protein>
<dbReference type="PANTHER" id="PTHR42912">
    <property type="entry name" value="METHYLTRANSFERASE"/>
    <property type="match status" value="1"/>
</dbReference>
<dbReference type="GO" id="GO:0008757">
    <property type="term" value="F:S-adenosylmethionine-dependent methyltransferase activity"/>
    <property type="evidence" value="ECO:0007669"/>
    <property type="project" value="InterPro"/>
</dbReference>
<name>A0A4Q9DH78_9BACL</name>
<keyword evidence="2" id="KW-0489">Methyltransferase</keyword>
<dbReference type="Gene3D" id="3.40.50.150">
    <property type="entry name" value="Vaccinia Virus protein VP39"/>
    <property type="match status" value="1"/>
</dbReference>
<dbReference type="Pfam" id="PF08241">
    <property type="entry name" value="Methyltransf_11"/>
    <property type="match status" value="1"/>
</dbReference>
<reference evidence="2 3" key="1">
    <citation type="submission" date="2019-02" db="EMBL/GenBank/DDBJ databases">
        <title>Paenibacillus sp. nov., isolated from surface-sterilized tissue of Thalictrum simplex L.</title>
        <authorList>
            <person name="Tuo L."/>
        </authorList>
    </citation>
    <scope>NUCLEOTIDE SEQUENCE [LARGE SCALE GENOMIC DNA]</scope>
    <source>
        <strain evidence="2 3">N2SHLJ1</strain>
    </source>
</reference>
<dbReference type="OrthoDB" id="9784101at2"/>
<dbReference type="CDD" id="cd02440">
    <property type="entry name" value="AdoMet_MTases"/>
    <property type="match status" value="1"/>
</dbReference>
<dbReference type="InterPro" id="IPR050508">
    <property type="entry name" value="Methyltransf_Superfamily"/>
</dbReference>
<dbReference type="SUPFAM" id="SSF53335">
    <property type="entry name" value="S-adenosyl-L-methionine-dependent methyltransferases"/>
    <property type="match status" value="1"/>
</dbReference>
<dbReference type="InterPro" id="IPR029063">
    <property type="entry name" value="SAM-dependent_MTases_sf"/>
</dbReference>
<gene>
    <name evidence="2" type="ORF">EYB31_30900</name>
</gene>
<dbReference type="PANTHER" id="PTHR42912:SF93">
    <property type="entry name" value="N6-ADENOSINE-METHYLTRANSFERASE TMT1A"/>
    <property type="match status" value="1"/>
</dbReference>
<dbReference type="InterPro" id="IPR013216">
    <property type="entry name" value="Methyltransf_11"/>
</dbReference>
<evidence type="ECO:0000313" key="2">
    <source>
        <dbReference type="EMBL" id="TBL71189.1"/>
    </source>
</evidence>
<dbReference type="AlphaFoldDB" id="A0A4Q9DH78"/>
<feature type="domain" description="Methyltransferase type 11" evidence="1">
    <location>
        <begin position="49"/>
        <end position="153"/>
    </location>
</feature>
<evidence type="ECO:0000259" key="1">
    <source>
        <dbReference type="Pfam" id="PF08241"/>
    </source>
</evidence>
<proteinExistence type="predicted"/>
<sequence length="237" mass="26985">MEEKNEPDHKRIYEEQENEYEQLVEREDVGPLLKAIRPLAEWQGKTAAELGAGTGRLSRHIAPWVSSLAILDGAEPMLELAKRKLSEAGVHNVSAAVADHRELPLPAESADIVLAGWTLCYIASSNRADWREQLSRAMEELNRVLRQDGVAIIIETMGTGVAAPQPPAFLQPYYRELEQHYGFRHMWVRSDFRFASADEAERLTRFFFGQDLADLVRAERLTFVPSYTGIWWRCKSC</sequence>
<organism evidence="2 3">
    <name type="scientific">Paenibacillus thalictri</name>
    <dbReference type="NCBI Taxonomy" id="2527873"/>
    <lineage>
        <taxon>Bacteria</taxon>
        <taxon>Bacillati</taxon>
        <taxon>Bacillota</taxon>
        <taxon>Bacilli</taxon>
        <taxon>Bacillales</taxon>
        <taxon>Paenibacillaceae</taxon>
        <taxon>Paenibacillus</taxon>
    </lineage>
</organism>
<accession>A0A4Q9DH78</accession>
<evidence type="ECO:0000313" key="3">
    <source>
        <dbReference type="Proteomes" id="UP000293142"/>
    </source>
</evidence>
<dbReference type="RefSeq" id="WP_131017368.1">
    <property type="nucleotide sequence ID" value="NZ_SIRE01000027.1"/>
</dbReference>
<dbReference type="GO" id="GO:0032259">
    <property type="term" value="P:methylation"/>
    <property type="evidence" value="ECO:0007669"/>
    <property type="project" value="UniProtKB-KW"/>
</dbReference>
<comment type="caution">
    <text evidence="2">The sequence shown here is derived from an EMBL/GenBank/DDBJ whole genome shotgun (WGS) entry which is preliminary data.</text>
</comment>
<keyword evidence="2" id="KW-0808">Transferase</keyword>